<evidence type="ECO:0000313" key="9">
    <source>
        <dbReference type="Proteomes" id="UP000320239"/>
    </source>
</evidence>
<evidence type="ECO:0000256" key="6">
    <source>
        <dbReference type="SAM" id="MobiDB-lite"/>
    </source>
</evidence>
<evidence type="ECO:0000256" key="1">
    <source>
        <dbReference type="ARBA" id="ARBA00004370"/>
    </source>
</evidence>
<dbReference type="Proteomes" id="UP000320239">
    <property type="component" value="Unassembled WGS sequence"/>
</dbReference>
<keyword evidence="3 7" id="KW-1133">Transmembrane helix</keyword>
<evidence type="ECO:0000256" key="2">
    <source>
        <dbReference type="ARBA" id="ARBA00022692"/>
    </source>
</evidence>
<dbReference type="GO" id="GO:0009003">
    <property type="term" value="F:signal peptidase activity"/>
    <property type="evidence" value="ECO:0007669"/>
    <property type="project" value="UniProtKB-EC"/>
</dbReference>
<dbReference type="PRINTS" id="PR00728">
    <property type="entry name" value="SIGNALPTASE"/>
</dbReference>
<comment type="caution">
    <text evidence="8">The sequence shown here is derived from an EMBL/GenBank/DDBJ whole genome shotgun (WGS) entry which is preliminary data.</text>
</comment>
<proteinExistence type="predicted"/>
<dbReference type="InterPro" id="IPR036286">
    <property type="entry name" value="LexA/Signal_pep-like_sf"/>
</dbReference>
<dbReference type="EMBL" id="VIWY01000002">
    <property type="protein sequence ID" value="TWG24038.1"/>
    <property type="molecule type" value="Genomic_DNA"/>
</dbReference>
<dbReference type="NCBIfam" id="TIGR02228">
    <property type="entry name" value="sigpep_I_arch"/>
    <property type="match status" value="1"/>
</dbReference>
<dbReference type="GO" id="GO:0004252">
    <property type="term" value="F:serine-type endopeptidase activity"/>
    <property type="evidence" value="ECO:0007669"/>
    <property type="project" value="UniProtKB-UniRule"/>
</dbReference>
<feature type="region of interest" description="Disordered" evidence="6">
    <location>
        <begin position="9"/>
        <end position="66"/>
    </location>
</feature>
<dbReference type="CDD" id="cd06530">
    <property type="entry name" value="S26_SPase_I"/>
    <property type="match status" value="1"/>
</dbReference>
<evidence type="ECO:0000256" key="3">
    <source>
        <dbReference type="ARBA" id="ARBA00022989"/>
    </source>
</evidence>
<dbReference type="EC" id="3.4.21.89" evidence="5"/>
<protein>
    <recommendedName>
        <fullName evidence="5">Signal peptidase I</fullName>
        <ecNumber evidence="5">3.4.21.89</ecNumber>
    </recommendedName>
</protein>
<evidence type="ECO:0000256" key="5">
    <source>
        <dbReference type="NCBIfam" id="TIGR02228"/>
    </source>
</evidence>
<dbReference type="PANTHER" id="PTHR10806:SF6">
    <property type="entry name" value="SIGNAL PEPTIDASE COMPLEX CATALYTIC SUBUNIT SEC11"/>
    <property type="match status" value="1"/>
</dbReference>
<keyword evidence="4 7" id="KW-0472">Membrane</keyword>
<sequence>MRAAVRRALPAARQRALPAARQRALPPARQRALPPARQRALPPARQRALPAARQRALPPARQRALPPARQRALPAAVGALALTALVALLSGWSLSVVISGSMRPAVEAGDVVITAPLTGQRIRAGSVIRFRSPDRPGRAVLHRVARVAPDGRLITKGDANAVADATPVPAGAVTGVGRLRIRYAGLPVLWWRRGGGPRLAALAGVPAALIVLVGAGWRPGRPATRSRVR</sequence>
<reference evidence="8 9" key="1">
    <citation type="submission" date="2019-06" db="EMBL/GenBank/DDBJ databases">
        <title>Sequencing the genomes of 1000 actinobacteria strains.</title>
        <authorList>
            <person name="Klenk H.-P."/>
        </authorList>
    </citation>
    <scope>NUCLEOTIDE SEQUENCE [LARGE SCALE GENOMIC DNA]</scope>
    <source>
        <strain evidence="8 9">DSM 43866</strain>
    </source>
</reference>
<organism evidence="8 9">
    <name type="scientific">Actinoplanes teichomyceticus</name>
    <dbReference type="NCBI Taxonomy" id="1867"/>
    <lineage>
        <taxon>Bacteria</taxon>
        <taxon>Bacillati</taxon>
        <taxon>Actinomycetota</taxon>
        <taxon>Actinomycetes</taxon>
        <taxon>Micromonosporales</taxon>
        <taxon>Micromonosporaceae</taxon>
        <taxon>Actinoplanes</taxon>
    </lineage>
</organism>
<accession>A0A561WJL5</accession>
<dbReference type="SUPFAM" id="SSF51306">
    <property type="entry name" value="LexA/Signal peptidase"/>
    <property type="match status" value="1"/>
</dbReference>
<dbReference type="GO" id="GO:0006465">
    <property type="term" value="P:signal peptide processing"/>
    <property type="evidence" value="ECO:0007669"/>
    <property type="project" value="UniProtKB-UniRule"/>
</dbReference>
<keyword evidence="9" id="KW-1185">Reference proteome</keyword>
<gene>
    <name evidence="8" type="ORF">FHX34_102591</name>
</gene>
<dbReference type="GO" id="GO:0016020">
    <property type="term" value="C:membrane"/>
    <property type="evidence" value="ECO:0007669"/>
    <property type="project" value="UniProtKB-SubCell"/>
</dbReference>
<comment type="subcellular location">
    <subcellularLocation>
        <location evidence="1">Membrane</location>
    </subcellularLocation>
</comment>
<evidence type="ECO:0000256" key="4">
    <source>
        <dbReference type="ARBA" id="ARBA00023136"/>
    </source>
</evidence>
<dbReference type="InterPro" id="IPR019533">
    <property type="entry name" value="Peptidase_S26"/>
</dbReference>
<name>A0A561WJL5_ACTTI</name>
<feature type="transmembrane region" description="Helical" evidence="7">
    <location>
        <begin position="199"/>
        <end position="217"/>
    </location>
</feature>
<feature type="transmembrane region" description="Helical" evidence="7">
    <location>
        <begin position="72"/>
        <end position="94"/>
    </location>
</feature>
<dbReference type="PANTHER" id="PTHR10806">
    <property type="entry name" value="SIGNAL PEPTIDASE COMPLEX CATALYTIC SUBUNIT SEC11"/>
    <property type="match status" value="1"/>
</dbReference>
<evidence type="ECO:0000313" key="8">
    <source>
        <dbReference type="EMBL" id="TWG24038.1"/>
    </source>
</evidence>
<evidence type="ECO:0000256" key="7">
    <source>
        <dbReference type="SAM" id="Phobius"/>
    </source>
</evidence>
<dbReference type="InterPro" id="IPR001733">
    <property type="entry name" value="Peptidase_S26B"/>
</dbReference>
<dbReference type="AlphaFoldDB" id="A0A561WJL5"/>
<keyword evidence="2 7" id="KW-0812">Transmembrane</keyword>